<accession>A0A183A905</accession>
<keyword evidence="3" id="KW-1185">Reference proteome</keyword>
<evidence type="ECO:0000259" key="1">
    <source>
        <dbReference type="PROSITE" id="PS50878"/>
    </source>
</evidence>
<dbReference type="OrthoDB" id="6271723at2759"/>
<dbReference type="EMBL" id="UZAN01040402">
    <property type="protein sequence ID" value="VDP69528.1"/>
    <property type="molecule type" value="Genomic_DNA"/>
</dbReference>
<name>A0A183A905_9TREM</name>
<sequence length="149" mass="17223">MDCQKYKDGVSLRPILDMCNSPYHVLVKWLAKLLEPVRVSLAKHYVQDTFTLVEKIRDINLVDRTMLSLNVSSSFTNVPISETIEYLCSYLRTNNVELGLPLDDLKQLLYFCTYNVQFKFNEEIYRQKDGVAMGSPLGTFFRGFIHGEV</sequence>
<evidence type="ECO:0000313" key="2">
    <source>
        <dbReference type="EMBL" id="VDP69528.1"/>
    </source>
</evidence>
<protein>
    <submittedName>
        <fullName evidence="4">Reverse transcriptase domain-containing protein</fullName>
    </submittedName>
</protein>
<dbReference type="PANTHER" id="PTHR21301:SF10">
    <property type="entry name" value="REVERSE TRANSCRIPTASE DOMAIN-CONTAINING PROTEIN"/>
    <property type="match status" value="1"/>
</dbReference>
<dbReference type="Proteomes" id="UP000272942">
    <property type="component" value="Unassembled WGS sequence"/>
</dbReference>
<feature type="domain" description="Reverse transcriptase" evidence="1">
    <location>
        <begin position="1"/>
        <end position="149"/>
    </location>
</feature>
<gene>
    <name evidence="2" type="ORF">ECPE_LOCUS3440</name>
</gene>
<reference evidence="2 3" key="2">
    <citation type="submission" date="2018-11" db="EMBL/GenBank/DDBJ databases">
        <authorList>
            <consortium name="Pathogen Informatics"/>
        </authorList>
    </citation>
    <scope>NUCLEOTIDE SEQUENCE [LARGE SCALE GENOMIC DNA]</scope>
    <source>
        <strain evidence="2 3">Egypt</strain>
    </source>
</reference>
<proteinExistence type="predicted"/>
<dbReference type="AlphaFoldDB" id="A0A183A905"/>
<dbReference type="PANTHER" id="PTHR21301">
    <property type="entry name" value="REVERSE TRANSCRIPTASE"/>
    <property type="match status" value="1"/>
</dbReference>
<organism evidence="4">
    <name type="scientific">Echinostoma caproni</name>
    <dbReference type="NCBI Taxonomy" id="27848"/>
    <lineage>
        <taxon>Eukaryota</taxon>
        <taxon>Metazoa</taxon>
        <taxon>Spiralia</taxon>
        <taxon>Lophotrochozoa</taxon>
        <taxon>Platyhelminthes</taxon>
        <taxon>Trematoda</taxon>
        <taxon>Digenea</taxon>
        <taxon>Plagiorchiida</taxon>
        <taxon>Echinostomata</taxon>
        <taxon>Echinostomatoidea</taxon>
        <taxon>Echinostomatidae</taxon>
        <taxon>Echinostoma</taxon>
    </lineage>
</organism>
<evidence type="ECO:0000313" key="4">
    <source>
        <dbReference type="WBParaSite" id="ECPE_0000344301-mRNA-1"/>
    </source>
</evidence>
<dbReference type="PROSITE" id="PS50878">
    <property type="entry name" value="RT_POL"/>
    <property type="match status" value="1"/>
</dbReference>
<reference evidence="4" key="1">
    <citation type="submission" date="2016-06" db="UniProtKB">
        <authorList>
            <consortium name="WormBaseParasite"/>
        </authorList>
    </citation>
    <scope>IDENTIFICATION</scope>
</reference>
<evidence type="ECO:0000313" key="3">
    <source>
        <dbReference type="Proteomes" id="UP000272942"/>
    </source>
</evidence>
<dbReference type="InterPro" id="IPR000477">
    <property type="entry name" value="RT_dom"/>
</dbReference>
<dbReference type="WBParaSite" id="ECPE_0000344301-mRNA-1">
    <property type="protein sequence ID" value="ECPE_0000344301-mRNA-1"/>
    <property type="gene ID" value="ECPE_0000344301"/>
</dbReference>